<evidence type="ECO:0000259" key="1">
    <source>
        <dbReference type="SMART" id="SM00245"/>
    </source>
</evidence>
<proteinExistence type="predicted"/>
<evidence type="ECO:0000313" key="2">
    <source>
        <dbReference type="EMBL" id="GLX70786.1"/>
    </source>
</evidence>
<dbReference type="SUPFAM" id="SSF52096">
    <property type="entry name" value="ClpP/crotonase"/>
    <property type="match status" value="1"/>
</dbReference>
<gene>
    <name evidence="2" type="ORF">MU1_51330</name>
</gene>
<reference evidence="2 3" key="1">
    <citation type="submission" date="2023-03" db="EMBL/GenBank/DDBJ databases">
        <title>Draft genome sequence of the bacteria which degrade cell wall of Tricholomamatutake.</title>
        <authorList>
            <person name="Konishi Y."/>
            <person name="Fukuta Y."/>
            <person name="Shirasaka N."/>
        </authorList>
    </citation>
    <scope>NUCLEOTIDE SEQUENCE [LARGE SCALE GENOMIC DNA]</scope>
    <source>
        <strain evidence="3">mu1</strain>
    </source>
</reference>
<keyword evidence="3" id="KW-1185">Reference proteome</keyword>
<comment type="caution">
    <text evidence="2">The sequence shown here is derived from an EMBL/GenBank/DDBJ whole genome shotgun (WGS) entry which is preliminary data.</text>
</comment>
<dbReference type="InterPro" id="IPR005151">
    <property type="entry name" value="Tail-specific_protease"/>
</dbReference>
<organism evidence="2 3">
    <name type="scientific">Paenibacillus glycanilyticus</name>
    <dbReference type="NCBI Taxonomy" id="126569"/>
    <lineage>
        <taxon>Bacteria</taxon>
        <taxon>Bacillati</taxon>
        <taxon>Bacillota</taxon>
        <taxon>Bacilli</taxon>
        <taxon>Bacillales</taxon>
        <taxon>Paenibacillaceae</taxon>
        <taxon>Paenibacillus</taxon>
    </lineage>
</organism>
<feature type="domain" description="Tail specific protease" evidence="1">
    <location>
        <begin position="90"/>
        <end position="288"/>
    </location>
</feature>
<dbReference type="RefSeq" id="WP_284241575.1">
    <property type="nucleotide sequence ID" value="NZ_BSSQ01000020.1"/>
</dbReference>
<dbReference type="Pfam" id="PF11918">
    <property type="entry name" value="Peptidase_S41_N"/>
    <property type="match status" value="1"/>
</dbReference>
<dbReference type="Pfam" id="PF03572">
    <property type="entry name" value="Peptidase_S41"/>
    <property type="match status" value="1"/>
</dbReference>
<dbReference type="SMART" id="SM00245">
    <property type="entry name" value="TSPc"/>
    <property type="match status" value="1"/>
</dbReference>
<dbReference type="EMBL" id="BSSQ01000020">
    <property type="protein sequence ID" value="GLX70786.1"/>
    <property type="molecule type" value="Genomic_DNA"/>
</dbReference>
<dbReference type="PANTHER" id="PTHR11261">
    <property type="entry name" value="INTERPHOTORECEPTOR RETINOID-BINDING PROTEIN"/>
    <property type="match status" value="1"/>
</dbReference>
<protein>
    <submittedName>
        <fullName evidence="2">Interphotoreceptor retinoid-binding protein</fullName>
    </submittedName>
</protein>
<dbReference type="InterPro" id="IPR029045">
    <property type="entry name" value="ClpP/crotonase-like_dom_sf"/>
</dbReference>
<dbReference type="CDD" id="cd07563">
    <property type="entry name" value="Peptidase_S41_IRBP"/>
    <property type="match status" value="1"/>
</dbReference>
<dbReference type="PANTHER" id="PTHR11261:SF3">
    <property type="entry name" value="RETINOL-BINDING PROTEIN 3"/>
    <property type="match status" value="1"/>
</dbReference>
<dbReference type="Proteomes" id="UP001157114">
    <property type="component" value="Unassembled WGS sequence"/>
</dbReference>
<dbReference type="Gene3D" id="3.90.226.10">
    <property type="entry name" value="2-enoyl-CoA Hydratase, Chain A, domain 1"/>
    <property type="match status" value="1"/>
</dbReference>
<accession>A0ABQ6GIL1</accession>
<dbReference type="Gene3D" id="3.30.750.44">
    <property type="match status" value="1"/>
</dbReference>
<sequence length="331" mass="37416">MTSFRLDDVFIETTVESLGALLLDYYIFPNTAEVIKTSLLKKLSEGDYYKDETGFTLAEKITTDLQKISNDKHLDFAFSESALPLQQHDPINDENLLFRQKLNNYGFKRAERLPGNIGYLVINEFVYPEHAGRMAAHTMSFISGTDGLIIDLRNNYGGSSIMSAFIASYLLDGNSPVHLNDIYWRFYDKTQSIWSLPFVPGEKFGAKKPVYILTSQNTGSCAEEFAYSLQAIQRVKIIGEKTAGKANAGSVHRVNDHFQAFIPNAYPINPITKGNWNDIGVLPDIECNSNESYEMAYHLLLEQLLQQYSESMEPGREPLIADIKRLLKINI</sequence>
<evidence type="ECO:0000313" key="3">
    <source>
        <dbReference type="Proteomes" id="UP001157114"/>
    </source>
</evidence>
<name>A0ABQ6GIL1_9BACL</name>